<dbReference type="RefSeq" id="WP_183500148.1">
    <property type="nucleotide sequence ID" value="NZ_BAABCO010000004.1"/>
</dbReference>
<keyword evidence="1" id="KW-0732">Signal</keyword>
<reference evidence="2 3" key="1">
    <citation type="submission" date="2020-08" db="EMBL/GenBank/DDBJ databases">
        <title>Sequencing the genomes of 1000 actinobacteria strains.</title>
        <authorList>
            <person name="Klenk H.-P."/>
        </authorList>
    </citation>
    <scope>NUCLEOTIDE SEQUENCE [LARGE SCALE GENOMIC DNA]</scope>
    <source>
        <strain evidence="2 3">DSM 19600</strain>
    </source>
</reference>
<dbReference type="InterPro" id="IPR015943">
    <property type="entry name" value="WD40/YVTN_repeat-like_dom_sf"/>
</dbReference>
<sequence length="282" mass="28925">MKQRLAGIVVSLAVVGTVAVGCAPSAVAPDPPLADQFGHVHGLAGGPASGQWFVATHNGLYLVDEDGETTGPIGDHAFDVMGFTPSGQTLFASGHPGPDTPSEWGSPNLGIIRSDDRGESWEPVALSGIEDFHVLTAGPDNVLYGIGSSSPVLLTGTDGGTTWTEGINLPAADLAVGHDGRLYAATEAGLQVSANAGATFTVVDGAPLLYLLEALPEGGLVGVDTAGTLWRMSPEARWEKVVTAEGMVQALGADQDGTILIVDDRGIVRIDGTQTSVVRPIR</sequence>
<dbReference type="SUPFAM" id="SSF110296">
    <property type="entry name" value="Oligoxyloglucan reducing end-specific cellobiohydrolase"/>
    <property type="match status" value="1"/>
</dbReference>
<evidence type="ECO:0000256" key="1">
    <source>
        <dbReference type="SAM" id="SignalP"/>
    </source>
</evidence>
<accession>A0AA40SQR0</accession>
<dbReference type="AlphaFoldDB" id="A0AA40SQR0"/>
<evidence type="ECO:0000313" key="2">
    <source>
        <dbReference type="EMBL" id="MBB4140646.1"/>
    </source>
</evidence>
<evidence type="ECO:0000313" key="3">
    <source>
        <dbReference type="Proteomes" id="UP000549113"/>
    </source>
</evidence>
<protein>
    <submittedName>
        <fullName evidence="2">Ligand-binding sensor domain-containing protein</fullName>
    </submittedName>
</protein>
<keyword evidence="3" id="KW-1185">Reference proteome</keyword>
<gene>
    <name evidence="2" type="ORF">BKA10_002440</name>
</gene>
<dbReference type="NCBIfam" id="NF045728">
    <property type="entry name" value="glycosyl_F510_1955"/>
    <property type="match status" value="1"/>
</dbReference>
<dbReference type="Gene3D" id="2.130.10.10">
    <property type="entry name" value="YVTN repeat-like/Quinoprotein amine dehydrogenase"/>
    <property type="match status" value="1"/>
</dbReference>
<feature type="chain" id="PRO_5041338981" evidence="1">
    <location>
        <begin position="29"/>
        <end position="282"/>
    </location>
</feature>
<dbReference type="EMBL" id="JACIFH010000001">
    <property type="protein sequence ID" value="MBB4140646.1"/>
    <property type="molecule type" value="Genomic_DNA"/>
</dbReference>
<dbReference type="InterPro" id="IPR054817">
    <property type="entry name" value="Glycosyl_F510_1955-like"/>
</dbReference>
<dbReference type="Proteomes" id="UP000549113">
    <property type="component" value="Unassembled WGS sequence"/>
</dbReference>
<organism evidence="2 3">
    <name type="scientific">Microbacterium invictum</name>
    <dbReference type="NCBI Taxonomy" id="515415"/>
    <lineage>
        <taxon>Bacteria</taxon>
        <taxon>Bacillati</taxon>
        <taxon>Actinomycetota</taxon>
        <taxon>Actinomycetes</taxon>
        <taxon>Micrococcales</taxon>
        <taxon>Microbacteriaceae</taxon>
        <taxon>Microbacterium</taxon>
    </lineage>
</organism>
<proteinExistence type="predicted"/>
<comment type="caution">
    <text evidence="2">The sequence shown here is derived from an EMBL/GenBank/DDBJ whole genome shotgun (WGS) entry which is preliminary data.</text>
</comment>
<name>A0AA40SQR0_9MICO</name>
<feature type="signal peptide" evidence="1">
    <location>
        <begin position="1"/>
        <end position="28"/>
    </location>
</feature>
<dbReference type="PROSITE" id="PS51257">
    <property type="entry name" value="PROKAR_LIPOPROTEIN"/>
    <property type="match status" value="1"/>
</dbReference>